<dbReference type="EMBL" id="JAWJAV010000001">
    <property type="protein sequence ID" value="MDV2620568.1"/>
    <property type="molecule type" value="Genomic_DNA"/>
</dbReference>
<evidence type="ECO:0000256" key="4">
    <source>
        <dbReference type="ARBA" id="ARBA00022538"/>
    </source>
</evidence>
<evidence type="ECO:0000313" key="15">
    <source>
        <dbReference type="Proteomes" id="UP001280897"/>
    </source>
</evidence>
<evidence type="ECO:0000256" key="2">
    <source>
        <dbReference type="ARBA" id="ARBA00006920"/>
    </source>
</evidence>
<dbReference type="AlphaFoldDB" id="A0AAP3TZS6"/>
<feature type="transmembrane region" description="Helical" evidence="13">
    <location>
        <begin position="7"/>
        <end position="23"/>
    </location>
</feature>
<keyword evidence="3" id="KW-0813">Transport</keyword>
<keyword evidence="4" id="KW-0633">Potassium transport</keyword>
<evidence type="ECO:0000256" key="3">
    <source>
        <dbReference type="ARBA" id="ARBA00022448"/>
    </source>
</evidence>
<keyword evidence="8 13" id="KW-1133">Transmembrane helix</keyword>
<dbReference type="KEGG" id="paci:A4V11_02535"/>
<keyword evidence="10 13" id="KW-0472">Membrane</keyword>
<feature type="transmembrane region" description="Helical" evidence="13">
    <location>
        <begin position="43"/>
        <end position="64"/>
    </location>
</feature>
<feature type="transmembrane region" description="Helical" evidence="13">
    <location>
        <begin position="107"/>
        <end position="126"/>
    </location>
</feature>
<evidence type="ECO:0000256" key="7">
    <source>
        <dbReference type="ARBA" id="ARBA00022958"/>
    </source>
</evidence>
<sequence length="198" mass="23084">MNKSRVEAFTDAVLAIILTIMVLELKVPDSSQLSAILSELPYLFSYTVGYLLIGVAWYSHHYMFSKTAGISKRVYWANNFWMFTTSFIPMATAWIGRDLKAQGPEIFYAIIFSIWTAAYLVLSYVISNDDIKRKQYKKAHDIRKMKIYRYLTNIKYMTIQTTVLVIILVFKPEFLLVVVLWQILAFAIWNNDDSDKLF</sequence>
<comment type="caution">
    <text evidence="14">The sequence shown here is derived from an EMBL/GenBank/DDBJ whole genome shotgun (WGS) entry which is preliminary data.</text>
</comment>
<proteinExistence type="inferred from homology"/>
<dbReference type="GO" id="GO:0005267">
    <property type="term" value="F:potassium channel activity"/>
    <property type="evidence" value="ECO:0007669"/>
    <property type="project" value="UniProtKB-KW"/>
</dbReference>
<evidence type="ECO:0000256" key="9">
    <source>
        <dbReference type="ARBA" id="ARBA00023065"/>
    </source>
</evidence>
<evidence type="ECO:0000256" key="11">
    <source>
        <dbReference type="ARBA" id="ARBA00023303"/>
    </source>
</evidence>
<gene>
    <name evidence="14" type="ORF">R0G89_02305</name>
</gene>
<reference evidence="14" key="2">
    <citation type="submission" date="2023-10" db="EMBL/GenBank/DDBJ databases">
        <authorList>
            <person name="Khurajog B."/>
        </authorList>
    </citation>
    <scope>NUCLEOTIDE SEQUENCE</scope>
    <source>
        <strain evidence="14">BF9</strain>
    </source>
</reference>
<evidence type="ECO:0000256" key="5">
    <source>
        <dbReference type="ARBA" id="ARBA00022692"/>
    </source>
</evidence>
<keyword evidence="7" id="KW-0630">Potassium</keyword>
<comment type="subcellular location">
    <subcellularLocation>
        <location evidence="1">Membrane</location>
        <topology evidence="1">Multi-pass membrane protein</topology>
    </subcellularLocation>
</comment>
<dbReference type="RefSeq" id="WP_008841306.1">
    <property type="nucleotide sequence ID" value="NZ_CP015206.1"/>
</dbReference>
<protein>
    <submittedName>
        <fullName evidence="14">TMEM175 family protein</fullName>
    </submittedName>
</protein>
<reference evidence="14" key="1">
    <citation type="journal article" date="2023" name="PeerJ">
        <title>Selection and evaluation of lactic acid bacteria from chicken feces in Thailand as potential probiotics.</title>
        <authorList>
            <person name="Khurajog B."/>
            <person name="Disastra Y."/>
            <person name="Lawwyne L.D."/>
            <person name="Sirichokchatchawan W."/>
            <person name="Niyomtham W."/>
            <person name="Yindee J."/>
            <person name="Hampson D.J."/>
            <person name="Prapasarakul N."/>
        </authorList>
    </citation>
    <scope>NUCLEOTIDE SEQUENCE</scope>
    <source>
        <strain evidence="14">BF9</strain>
    </source>
</reference>
<evidence type="ECO:0000256" key="10">
    <source>
        <dbReference type="ARBA" id="ARBA00023136"/>
    </source>
</evidence>
<comment type="similarity">
    <text evidence="2">Belongs to the TMEM175 family.</text>
</comment>
<evidence type="ECO:0000256" key="12">
    <source>
        <dbReference type="ARBA" id="ARBA00034430"/>
    </source>
</evidence>
<dbReference type="GeneID" id="57366065"/>
<organism evidence="14 15">
    <name type="scientific">Pediococcus acidilactici</name>
    <dbReference type="NCBI Taxonomy" id="1254"/>
    <lineage>
        <taxon>Bacteria</taxon>
        <taxon>Bacillati</taxon>
        <taxon>Bacillota</taxon>
        <taxon>Bacilli</taxon>
        <taxon>Lactobacillales</taxon>
        <taxon>Lactobacillaceae</taxon>
        <taxon>Pediococcus</taxon>
        <taxon>Pediococcus acidilactici group</taxon>
    </lineage>
</organism>
<evidence type="ECO:0000313" key="14">
    <source>
        <dbReference type="EMBL" id="MDV2620568.1"/>
    </source>
</evidence>
<feature type="transmembrane region" description="Helical" evidence="13">
    <location>
        <begin position="174"/>
        <end position="191"/>
    </location>
</feature>
<dbReference type="GO" id="GO:0016020">
    <property type="term" value="C:membrane"/>
    <property type="evidence" value="ECO:0007669"/>
    <property type="project" value="UniProtKB-SubCell"/>
</dbReference>
<dbReference type="InterPro" id="IPR010617">
    <property type="entry name" value="TMEM175-like"/>
</dbReference>
<keyword evidence="5 13" id="KW-0812">Transmembrane</keyword>
<accession>A0AAP3TZS6</accession>
<feature type="transmembrane region" description="Helical" evidence="13">
    <location>
        <begin position="76"/>
        <end position="95"/>
    </location>
</feature>
<evidence type="ECO:0000256" key="13">
    <source>
        <dbReference type="SAM" id="Phobius"/>
    </source>
</evidence>
<keyword evidence="6" id="KW-0631">Potassium channel</keyword>
<evidence type="ECO:0000256" key="8">
    <source>
        <dbReference type="ARBA" id="ARBA00022989"/>
    </source>
</evidence>
<dbReference type="Proteomes" id="UP001280897">
    <property type="component" value="Unassembled WGS sequence"/>
</dbReference>
<evidence type="ECO:0000256" key="6">
    <source>
        <dbReference type="ARBA" id="ARBA00022826"/>
    </source>
</evidence>
<comment type="catalytic activity">
    <reaction evidence="12">
        <text>K(+)(in) = K(+)(out)</text>
        <dbReference type="Rhea" id="RHEA:29463"/>
        <dbReference type="ChEBI" id="CHEBI:29103"/>
    </reaction>
</comment>
<name>A0AAP3TZS6_PEDAC</name>
<keyword evidence="11" id="KW-0407">Ion channel</keyword>
<dbReference type="Pfam" id="PF06736">
    <property type="entry name" value="TMEM175"/>
    <property type="match status" value="1"/>
</dbReference>
<keyword evidence="9" id="KW-0406">Ion transport</keyword>
<dbReference type="GO" id="GO:0015252">
    <property type="term" value="F:proton channel activity"/>
    <property type="evidence" value="ECO:0007669"/>
    <property type="project" value="InterPro"/>
</dbReference>
<evidence type="ECO:0000256" key="1">
    <source>
        <dbReference type="ARBA" id="ARBA00004141"/>
    </source>
</evidence>